<evidence type="ECO:0000313" key="5">
    <source>
        <dbReference type="EMBL" id="ESZ91063.1"/>
    </source>
</evidence>
<dbReference type="InterPro" id="IPR036282">
    <property type="entry name" value="Glutathione-S-Trfase_C_sf"/>
</dbReference>
<evidence type="ECO:0000256" key="1">
    <source>
        <dbReference type="ARBA" id="ARBA00007409"/>
    </source>
</evidence>
<dbReference type="PROSITE" id="PS50405">
    <property type="entry name" value="GST_CTER"/>
    <property type="match status" value="1"/>
</dbReference>
<gene>
    <name evidence="5" type="ORF">SBOR_8557</name>
</gene>
<feature type="domain" description="GST C-terminal" evidence="4">
    <location>
        <begin position="110"/>
        <end position="237"/>
    </location>
</feature>
<comment type="caution">
    <text evidence="5">The sequence shown here is derived from an EMBL/GenBank/DDBJ whole genome shotgun (WGS) entry which is preliminary data.</text>
</comment>
<keyword evidence="6" id="KW-1185">Reference proteome</keyword>
<sequence length="274" mass="31277">MSSSSSSERPSGLIAKSGIELLTWGTPNGHKATILLEELKEAYGKDYVYQAINISENIQKEPWFTKVCPNGRIPALVDHDRNDFAVFEGAAILAYMTRHYDPEYKFSFEDPDDVSCAEQWIAFQHGGLGPMQGQANHFYRLAKERIPYPTQRYVGESERLYGVLDNHLKTRDYIVGPGKGKYSIADIANFSWVNVSYFAGVDLTQFPHLEKWWERVDARAAVKKGTMVPSVSKITNVGYKRRLEEEPEFKVDEDRLRELGNKAKELYGYKYTSP</sequence>
<dbReference type="Gene3D" id="3.40.30.10">
    <property type="entry name" value="Glutaredoxin"/>
    <property type="match status" value="1"/>
</dbReference>
<evidence type="ECO:0000313" key="6">
    <source>
        <dbReference type="Proteomes" id="UP000019487"/>
    </source>
</evidence>
<reference evidence="5 6" key="1">
    <citation type="journal article" date="2014" name="Genome Announc.">
        <title>Draft genome sequence of Sclerotinia borealis, a psychrophilic plant pathogenic fungus.</title>
        <authorList>
            <person name="Mardanov A.V."/>
            <person name="Beletsky A.V."/>
            <person name="Kadnikov V.V."/>
            <person name="Ignatov A.N."/>
            <person name="Ravin N.V."/>
        </authorList>
    </citation>
    <scope>NUCLEOTIDE SEQUENCE [LARGE SCALE GENOMIC DNA]</scope>
    <source>
        <strain evidence="6">F-4157</strain>
    </source>
</reference>
<dbReference type="InterPro" id="IPR010987">
    <property type="entry name" value="Glutathione-S-Trfase_C-like"/>
</dbReference>
<dbReference type="Gene3D" id="1.20.1050.10">
    <property type="match status" value="1"/>
</dbReference>
<dbReference type="PANTHER" id="PTHR44051">
    <property type="entry name" value="GLUTATHIONE S-TRANSFERASE-RELATED"/>
    <property type="match status" value="1"/>
</dbReference>
<evidence type="ECO:0000259" key="4">
    <source>
        <dbReference type="PROSITE" id="PS50405"/>
    </source>
</evidence>
<dbReference type="Proteomes" id="UP000019487">
    <property type="component" value="Unassembled WGS sequence"/>
</dbReference>
<dbReference type="InterPro" id="IPR004046">
    <property type="entry name" value="GST_C"/>
</dbReference>
<dbReference type="SFLD" id="SFLDS00019">
    <property type="entry name" value="Glutathione_Transferase_(cytos"/>
    <property type="match status" value="1"/>
</dbReference>
<dbReference type="InterPro" id="IPR004045">
    <property type="entry name" value="Glutathione_S-Trfase_N"/>
</dbReference>
<comment type="similarity">
    <text evidence="1 2">Belongs to the GST superfamily.</text>
</comment>
<dbReference type="SFLD" id="SFLDG00358">
    <property type="entry name" value="Main_(cytGST)"/>
    <property type="match status" value="1"/>
</dbReference>
<dbReference type="GO" id="GO:0016740">
    <property type="term" value="F:transferase activity"/>
    <property type="evidence" value="ECO:0007669"/>
    <property type="project" value="UniProtKB-KW"/>
</dbReference>
<feature type="domain" description="GST N-terminal" evidence="3">
    <location>
        <begin position="16"/>
        <end position="104"/>
    </location>
</feature>
<dbReference type="AlphaFoldDB" id="W9C5Q7"/>
<evidence type="ECO:0000256" key="2">
    <source>
        <dbReference type="RuleBase" id="RU003494"/>
    </source>
</evidence>
<dbReference type="InterPro" id="IPR040079">
    <property type="entry name" value="Glutathione_S-Trfase"/>
</dbReference>
<dbReference type="PANTHER" id="PTHR44051:SF6">
    <property type="entry name" value="GLUTATHIONE S-TRANSFERASE II"/>
    <property type="match status" value="1"/>
</dbReference>
<dbReference type="OrthoDB" id="422574at2759"/>
<dbReference type="HOGENOM" id="CLU_011226_14_0_1"/>
<dbReference type="PROSITE" id="PS50404">
    <property type="entry name" value="GST_NTER"/>
    <property type="match status" value="1"/>
</dbReference>
<dbReference type="STRING" id="1432307.W9C5Q7"/>
<accession>W9C5Q7</accession>
<dbReference type="Pfam" id="PF02798">
    <property type="entry name" value="GST_N"/>
    <property type="match status" value="1"/>
</dbReference>
<evidence type="ECO:0000259" key="3">
    <source>
        <dbReference type="PROSITE" id="PS50404"/>
    </source>
</evidence>
<proteinExistence type="inferred from homology"/>
<name>W9C5Q7_SCLBF</name>
<organism evidence="5 6">
    <name type="scientific">Sclerotinia borealis (strain F-4128)</name>
    <dbReference type="NCBI Taxonomy" id="1432307"/>
    <lineage>
        <taxon>Eukaryota</taxon>
        <taxon>Fungi</taxon>
        <taxon>Dikarya</taxon>
        <taxon>Ascomycota</taxon>
        <taxon>Pezizomycotina</taxon>
        <taxon>Leotiomycetes</taxon>
        <taxon>Helotiales</taxon>
        <taxon>Sclerotiniaceae</taxon>
        <taxon>Sclerotinia</taxon>
    </lineage>
</organism>
<dbReference type="Pfam" id="PF00043">
    <property type="entry name" value="GST_C"/>
    <property type="match status" value="1"/>
</dbReference>
<dbReference type="CDD" id="cd03048">
    <property type="entry name" value="GST_N_Ure2p_like"/>
    <property type="match status" value="1"/>
</dbReference>
<dbReference type="SFLD" id="SFLDG01151">
    <property type="entry name" value="Main.2:_Nu-like"/>
    <property type="match status" value="1"/>
</dbReference>
<keyword evidence="5" id="KW-0808">Transferase</keyword>
<dbReference type="EMBL" id="AYSA01000547">
    <property type="protein sequence ID" value="ESZ91063.1"/>
    <property type="molecule type" value="Genomic_DNA"/>
</dbReference>
<dbReference type="SUPFAM" id="SSF47616">
    <property type="entry name" value="GST C-terminal domain-like"/>
    <property type="match status" value="1"/>
</dbReference>
<dbReference type="InterPro" id="IPR036249">
    <property type="entry name" value="Thioredoxin-like_sf"/>
</dbReference>
<protein>
    <submittedName>
        <fullName evidence="5">Glutathione S-transferase II</fullName>
    </submittedName>
</protein>
<dbReference type="SUPFAM" id="SSF52833">
    <property type="entry name" value="Thioredoxin-like"/>
    <property type="match status" value="1"/>
</dbReference>